<evidence type="ECO:0000256" key="3">
    <source>
        <dbReference type="ARBA" id="ARBA00023172"/>
    </source>
</evidence>
<evidence type="ECO:0000256" key="1">
    <source>
        <dbReference type="ARBA" id="ARBA00022908"/>
    </source>
</evidence>
<evidence type="ECO:0000259" key="5">
    <source>
        <dbReference type="PROSITE" id="PS51736"/>
    </source>
</evidence>
<feature type="domain" description="Recombinase" evidence="6">
    <location>
        <begin position="169"/>
        <end position="289"/>
    </location>
</feature>
<dbReference type="Proteomes" id="UP001501584">
    <property type="component" value="Unassembled WGS sequence"/>
</dbReference>
<sequence>MSESNKKKRAVLYLRVSSRGQVDTDYDPEGNSIPAQRKACLRKAEELGMEVVGEYVEPGRSAMTVDGRPKFQEMMARVRNSKDVDAIVVYARSRMHRDTTDAAITRRELRKLGVQLVSIMDYTEDSYIGDLVAAILDGVNEYQSRASGADVAYKMAAKASRGGTPGLAPLGYLNVGEKIDGREVRTIAVDEERAPFVVMVFKLYATGRYGFKDLQRAVTEAGLRTRPRKDVPNGRPVTIEALGRVLRDRRYLGRVVFKGKEYEGRHQPLISQELFDRVQDVLVNQRGAGTRERVHDHPLKGLLWCANCRTRFYLDTVKNRRGIVYSYFLCSGKAGKHCQTPRLPVAKMEAAVAAHYTTLNVPPSIATELKAAIDKALREKGLLSASLRRNLESERGRLIDQQGHLLDLVGNPEWPQDRLEVKMRRLRGELAVIDQRLTEVGDAKVERAGEAIALLLSLLDDPRRLLKTVPENFHKTFHRSFFKRLHVYVDEATGEPKVSADQISSPFTPLLPENRSHLEPETPNTGPRIAARCSDNAGLAGVTGLEPATLGFGDRCATNCATLLRPSGCPAWPQLSYVLRFGRCNRVGLGVMAG</sequence>
<evidence type="ECO:0000313" key="7">
    <source>
        <dbReference type="EMBL" id="GAA2349414.1"/>
    </source>
</evidence>
<dbReference type="Pfam" id="PF13408">
    <property type="entry name" value="Zn_ribbon_recom"/>
    <property type="match status" value="1"/>
</dbReference>
<dbReference type="InterPro" id="IPR006119">
    <property type="entry name" value="Resolv_N"/>
</dbReference>
<dbReference type="InterPro" id="IPR036162">
    <property type="entry name" value="Resolvase-like_N_sf"/>
</dbReference>
<dbReference type="Pfam" id="PF07508">
    <property type="entry name" value="Recombinase"/>
    <property type="match status" value="1"/>
</dbReference>
<keyword evidence="1" id="KW-0229">DNA integration</keyword>
<dbReference type="Pfam" id="PF00239">
    <property type="entry name" value="Resolvase"/>
    <property type="match status" value="1"/>
</dbReference>
<name>A0ABN3GDX6_9ACTN</name>
<evidence type="ECO:0000256" key="4">
    <source>
        <dbReference type="PROSITE-ProRule" id="PRU10137"/>
    </source>
</evidence>
<keyword evidence="3" id="KW-0233">DNA recombination</keyword>
<dbReference type="PROSITE" id="PS51737">
    <property type="entry name" value="RECOMBINASE_DNA_BIND"/>
    <property type="match status" value="1"/>
</dbReference>
<evidence type="ECO:0008006" key="9">
    <source>
        <dbReference type="Google" id="ProtNLM"/>
    </source>
</evidence>
<proteinExistence type="predicted"/>
<accession>A0ABN3GDX6</accession>
<feature type="active site" description="O-(5'-phospho-DNA)-serine intermediate" evidence="4">
    <location>
        <position position="17"/>
    </location>
</feature>
<protein>
    <recommendedName>
        <fullName evidence="9">Site-specific DNA recombinase</fullName>
    </recommendedName>
</protein>
<dbReference type="PANTHER" id="PTHR30461:SF23">
    <property type="entry name" value="DNA RECOMBINASE-RELATED"/>
    <property type="match status" value="1"/>
</dbReference>
<keyword evidence="8" id="KW-1185">Reference proteome</keyword>
<evidence type="ECO:0000256" key="2">
    <source>
        <dbReference type="ARBA" id="ARBA00023125"/>
    </source>
</evidence>
<evidence type="ECO:0000313" key="8">
    <source>
        <dbReference type="Proteomes" id="UP001501584"/>
    </source>
</evidence>
<reference evidence="7 8" key="1">
    <citation type="journal article" date="2019" name="Int. J. Syst. Evol. Microbiol.">
        <title>The Global Catalogue of Microorganisms (GCM) 10K type strain sequencing project: providing services to taxonomists for standard genome sequencing and annotation.</title>
        <authorList>
            <consortium name="The Broad Institute Genomics Platform"/>
            <consortium name="The Broad Institute Genome Sequencing Center for Infectious Disease"/>
            <person name="Wu L."/>
            <person name="Ma J."/>
        </authorList>
    </citation>
    <scope>NUCLEOTIDE SEQUENCE [LARGE SCALE GENOMIC DNA]</scope>
    <source>
        <strain evidence="7 8">JCM 6238</strain>
    </source>
</reference>
<keyword evidence="2" id="KW-0238">DNA-binding</keyword>
<gene>
    <name evidence="7" type="ORF">GCM10010403_49230</name>
</gene>
<dbReference type="SMART" id="SM00857">
    <property type="entry name" value="Resolvase"/>
    <property type="match status" value="1"/>
</dbReference>
<dbReference type="PROSITE" id="PS00397">
    <property type="entry name" value="RECOMBINASES_1"/>
    <property type="match status" value="1"/>
</dbReference>
<dbReference type="InterPro" id="IPR038109">
    <property type="entry name" value="DNA_bind_recomb_sf"/>
</dbReference>
<dbReference type="PROSITE" id="PS51736">
    <property type="entry name" value="RECOMBINASES_3"/>
    <property type="match status" value="1"/>
</dbReference>
<organism evidence="7 8">
    <name type="scientific">Glycomyces rutgersensis</name>
    <dbReference type="NCBI Taxonomy" id="58115"/>
    <lineage>
        <taxon>Bacteria</taxon>
        <taxon>Bacillati</taxon>
        <taxon>Actinomycetota</taxon>
        <taxon>Actinomycetes</taxon>
        <taxon>Glycomycetales</taxon>
        <taxon>Glycomycetaceae</taxon>
        <taxon>Glycomyces</taxon>
    </lineage>
</organism>
<comment type="caution">
    <text evidence="7">The sequence shown here is derived from an EMBL/GenBank/DDBJ whole genome shotgun (WGS) entry which is preliminary data.</text>
</comment>
<dbReference type="Gene3D" id="3.40.50.1390">
    <property type="entry name" value="Resolvase, N-terminal catalytic domain"/>
    <property type="match status" value="1"/>
</dbReference>
<dbReference type="CDD" id="cd00338">
    <property type="entry name" value="Ser_Recombinase"/>
    <property type="match status" value="1"/>
</dbReference>
<dbReference type="EMBL" id="BAAASX010000011">
    <property type="protein sequence ID" value="GAA2349414.1"/>
    <property type="molecule type" value="Genomic_DNA"/>
</dbReference>
<dbReference type="InterPro" id="IPR050639">
    <property type="entry name" value="SSR_resolvase"/>
</dbReference>
<feature type="domain" description="Resolvase/invertase-type recombinase catalytic" evidence="5">
    <location>
        <begin position="9"/>
        <end position="162"/>
    </location>
</feature>
<dbReference type="SUPFAM" id="SSF53041">
    <property type="entry name" value="Resolvase-like"/>
    <property type="match status" value="1"/>
</dbReference>
<evidence type="ECO:0000259" key="6">
    <source>
        <dbReference type="PROSITE" id="PS51737"/>
    </source>
</evidence>
<dbReference type="InterPro" id="IPR025827">
    <property type="entry name" value="Zn_ribbon_recom_dom"/>
</dbReference>
<dbReference type="InterPro" id="IPR011109">
    <property type="entry name" value="DNA_bind_recombinase_dom"/>
</dbReference>
<dbReference type="InterPro" id="IPR006118">
    <property type="entry name" value="Recombinase_CS"/>
</dbReference>
<dbReference type="Gene3D" id="3.90.1750.20">
    <property type="entry name" value="Putative Large Serine Recombinase, Chain B, Domain 2"/>
    <property type="match status" value="1"/>
</dbReference>
<dbReference type="PANTHER" id="PTHR30461">
    <property type="entry name" value="DNA-INVERTASE FROM LAMBDOID PROPHAGE"/>
    <property type="match status" value="1"/>
</dbReference>